<keyword evidence="3" id="KW-1185">Reference proteome</keyword>
<proteinExistence type="predicted"/>
<feature type="region of interest" description="Disordered" evidence="1">
    <location>
        <begin position="99"/>
        <end position="121"/>
    </location>
</feature>
<feature type="non-terminal residue" evidence="2">
    <location>
        <position position="121"/>
    </location>
</feature>
<evidence type="ECO:0000256" key="1">
    <source>
        <dbReference type="SAM" id="MobiDB-lite"/>
    </source>
</evidence>
<name>A0AAV1RN32_9ROSI</name>
<comment type="caution">
    <text evidence="2">The sequence shown here is derived from an EMBL/GenBank/DDBJ whole genome shotgun (WGS) entry which is preliminary data.</text>
</comment>
<reference evidence="2 3" key="1">
    <citation type="submission" date="2024-01" db="EMBL/GenBank/DDBJ databases">
        <authorList>
            <person name="Waweru B."/>
        </authorList>
    </citation>
    <scope>NUCLEOTIDE SEQUENCE [LARGE SCALE GENOMIC DNA]</scope>
</reference>
<sequence length="121" mass="12694">LFHGQKKKKCGSKTLKASGRRDLDDQVLALAALLGLSSPPSGMATVLGSGSAKTMADRSKHLAQPNPLDHVEVKDCSSDEDSAFEDASLDGSNAYVEERNHPSVEEQVGGKMLSEVGSAPT</sequence>
<organism evidence="2 3">
    <name type="scientific">Dovyalis caffra</name>
    <dbReference type="NCBI Taxonomy" id="77055"/>
    <lineage>
        <taxon>Eukaryota</taxon>
        <taxon>Viridiplantae</taxon>
        <taxon>Streptophyta</taxon>
        <taxon>Embryophyta</taxon>
        <taxon>Tracheophyta</taxon>
        <taxon>Spermatophyta</taxon>
        <taxon>Magnoliopsida</taxon>
        <taxon>eudicotyledons</taxon>
        <taxon>Gunneridae</taxon>
        <taxon>Pentapetalae</taxon>
        <taxon>rosids</taxon>
        <taxon>fabids</taxon>
        <taxon>Malpighiales</taxon>
        <taxon>Salicaceae</taxon>
        <taxon>Flacourtieae</taxon>
        <taxon>Dovyalis</taxon>
    </lineage>
</organism>
<protein>
    <submittedName>
        <fullName evidence="2">Uncharacterized protein</fullName>
    </submittedName>
</protein>
<evidence type="ECO:0000313" key="2">
    <source>
        <dbReference type="EMBL" id="CAK7338074.1"/>
    </source>
</evidence>
<gene>
    <name evidence="2" type="ORF">DCAF_LOCUS13115</name>
</gene>
<feature type="non-terminal residue" evidence="2">
    <location>
        <position position="1"/>
    </location>
</feature>
<feature type="region of interest" description="Disordered" evidence="1">
    <location>
        <begin position="56"/>
        <end position="85"/>
    </location>
</feature>
<accession>A0AAV1RN32</accession>
<evidence type="ECO:0000313" key="3">
    <source>
        <dbReference type="Proteomes" id="UP001314170"/>
    </source>
</evidence>
<dbReference type="AlphaFoldDB" id="A0AAV1RN32"/>
<dbReference type="Proteomes" id="UP001314170">
    <property type="component" value="Unassembled WGS sequence"/>
</dbReference>
<dbReference type="EMBL" id="CAWUPB010001108">
    <property type="protein sequence ID" value="CAK7338074.1"/>
    <property type="molecule type" value="Genomic_DNA"/>
</dbReference>